<evidence type="ECO:0000256" key="1">
    <source>
        <dbReference type="ARBA" id="ARBA00004323"/>
    </source>
</evidence>
<name>A0A6G1H4A6_9PEZI</name>
<sequence length="396" mass="43341">MYSPHKGLTTPTARPRIITFIPLAALLLTTLTTLLYLHPLPARLQKIHNLIPSLSNPAPTPPWLIATISAAPSQRRRNIIRSTWQSLYHSTARFTTRFVISDPGPLWTPLIKHENDTYGDIIILPHLEESGAVANTIKSLEFFRWLADEYADAEGKLPWDWISKIDDDSFLDAHGFYARYLASRLPPAIIPERTFIGRFLNISSIPFAGGQFYTLSSDLVPLLSRLYIDKLMEIDASPSSSNHYLTSTSKTLASFWPGQGEDLLNAHLLQDAGVEYTVVGLPNKEAFDVADGEGGVAGIGRGKRVGKGEGGKEKEVGEEEMEREMEKWVHWPGQGSLNPHKMKGDELYLEVAGLFDEGGFRGVRGDGEGAGKGVGKGEGEEAGEGKEGGKVHGGLG</sequence>
<evidence type="ECO:0000256" key="10">
    <source>
        <dbReference type="RuleBase" id="RU363063"/>
    </source>
</evidence>
<evidence type="ECO:0000256" key="5">
    <source>
        <dbReference type="ARBA" id="ARBA00022692"/>
    </source>
</evidence>
<evidence type="ECO:0000256" key="11">
    <source>
        <dbReference type="SAM" id="MobiDB-lite"/>
    </source>
</evidence>
<keyword evidence="7 10" id="KW-1133">Transmembrane helix</keyword>
<dbReference type="AlphaFoldDB" id="A0A6G1H4A6"/>
<proteinExistence type="inferred from homology"/>
<reference evidence="12" key="1">
    <citation type="journal article" date="2020" name="Stud. Mycol.">
        <title>101 Dothideomycetes genomes: a test case for predicting lifestyles and emergence of pathogens.</title>
        <authorList>
            <person name="Haridas S."/>
            <person name="Albert R."/>
            <person name="Binder M."/>
            <person name="Bloem J."/>
            <person name="Labutti K."/>
            <person name="Salamov A."/>
            <person name="Andreopoulos B."/>
            <person name="Baker S."/>
            <person name="Barry K."/>
            <person name="Bills G."/>
            <person name="Bluhm B."/>
            <person name="Cannon C."/>
            <person name="Castanera R."/>
            <person name="Culley D."/>
            <person name="Daum C."/>
            <person name="Ezra D."/>
            <person name="Gonzalez J."/>
            <person name="Henrissat B."/>
            <person name="Kuo A."/>
            <person name="Liang C."/>
            <person name="Lipzen A."/>
            <person name="Lutzoni F."/>
            <person name="Magnuson J."/>
            <person name="Mondo S."/>
            <person name="Nolan M."/>
            <person name="Ohm R."/>
            <person name="Pangilinan J."/>
            <person name="Park H.-J."/>
            <person name="Ramirez L."/>
            <person name="Alfaro M."/>
            <person name="Sun H."/>
            <person name="Tritt A."/>
            <person name="Yoshinaga Y."/>
            <person name="Zwiers L.-H."/>
            <person name="Turgeon B."/>
            <person name="Goodwin S."/>
            <person name="Spatafora J."/>
            <person name="Crous P."/>
            <person name="Grigoriev I."/>
        </authorList>
    </citation>
    <scope>NUCLEOTIDE SEQUENCE</scope>
    <source>
        <strain evidence="12">CBS 113979</strain>
    </source>
</reference>
<gene>
    <name evidence="12" type="ORF">K402DRAFT_462651</name>
</gene>
<dbReference type="GO" id="GO:0000139">
    <property type="term" value="C:Golgi membrane"/>
    <property type="evidence" value="ECO:0007669"/>
    <property type="project" value="UniProtKB-SubCell"/>
</dbReference>
<comment type="subcellular location">
    <subcellularLocation>
        <location evidence="1 10">Golgi apparatus membrane</location>
        <topology evidence="1 10">Single-pass type II membrane protein</topology>
    </subcellularLocation>
</comment>
<evidence type="ECO:0000313" key="13">
    <source>
        <dbReference type="Proteomes" id="UP000800041"/>
    </source>
</evidence>
<dbReference type="OrthoDB" id="2139606at2759"/>
<keyword evidence="8 10" id="KW-0333">Golgi apparatus</keyword>
<protein>
    <recommendedName>
        <fullName evidence="10">Hexosyltransferase</fullName>
        <ecNumber evidence="10">2.4.1.-</ecNumber>
    </recommendedName>
</protein>
<evidence type="ECO:0000256" key="6">
    <source>
        <dbReference type="ARBA" id="ARBA00022968"/>
    </source>
</evidence>
<dbReference type="Pfam" id="PF01762">
    <property type="entry name" value="Galactosyl_T"/>
    <property type="match status" value="1"/>
</dbReference>
<keyword evidence="5 10" id="KW-0812">Transmembrane</keyword>
<dbReference type="GO" id="GO:0016758">
    <property type="term" value="F:hexosyltransferase activity"/>
    <property type="evidence" value="ECO:0007669"/>
    <property type="project" value="InterPro"/>
</dbReference>
<keyword evidence="6 10" id="KW-0735">Signal-anchor</keyword>
<dbReference type="EMBL" id="ML977151">
    <property type="protein sequence ID" value="KAF1987798.1"/>
    <property type="molecule type" value="Genomic_DNA"/>
</dbReference>
<evidence type="ECO:0000256" key="3">
    <source>
        <dbReference type="ARBA" id="ARBA00022676"/>
    </source>
</evidence>
<dbReference type="Proteomes" id="UP000800041">
    <property type="component" value="Unassembled WGS sequence"/>
</dbReference>
<keyword evidence="9 10" id="KW-0472">Membrane</keyword>
<evidence type="ECO:0000256" key="2">
    <source>
        <dbReference type="ARBA" id="ARBA00008661"/>
    </source>
</evidence>
<feature type="compositionally biased region" description="Basic and acidic residues" evidence="11">
    <location>
        <begin position="364"/>
        <end position="390"/>
    </location>
</feature>
<keyword evidence="4 12" id="KW-0808">Transferase</keyword>
<evidence type="ECO:0000256" key="4">
    <source>
        <dbReference type="ARBA" id="ARBA00022679"/>
    </source>
</evidence>
<feature type="transmembrane region" description="Helical" evidence="10">
    <location>
        <begin position="17"/>
        <end position="37"/>
    </location>
</feature>
<keyword evidence="13" id="KW-1185">Reference proteome</keyword>
<dbReference type="PANTHER" id="PTHR11214">
    <property type="entry name" value="BETA-1,3-N-ACETYLGLUCOSAMINYLTRANSFERASE"/>
    <property type="match status" value="1"/>
</dbReference>
<evidence type="ECO:0000313" key="12">
    <source>
        <dbReference type="EMBL" id="KAF1987798.1"/>
    </source>
</evidence>
<feature type="region of interest" description="Disordered" evidence="11">
    <location>
        <begin position="364"/>
        <end position="396"/>
    </location>
</feature>
<comment type="similarity">
    <text evidence="2 10">Belongs to the glycosyltransferase 31 family.</text>
</comment>
<evidence type="ECO:0000256" key="8">
    <source>
        <dbReference type="ARBA" id="ARBA00023034"/>
    </source>
</evidence>
<evidence type="ECO:0000256" key="9">
    <source>
        <dbReference type="ARBA" id="ARBA00023136"/>
    </source>
</evidence>
<dbReference type="InterPro" id="IPR002659">
    <property type="entry name" value="Glyco_trans_31"/>
</dbReference>
<accession>A0A6G1H4A6</accession>
<organism evidence="12 13">
    <name type="scientific">Aulographum hederae CBS 113979</name>
    <dbReference type="NCBI Taxonomy" id="1176131"/>
    <lineage>
        <taxon>Eukaryota</taxon>
        <taxon>Fungi</taxon>
        <taxon>Dikarya</taxon>
        <taxon>Ascomycota</taxon>
        <taxon>Pezizomycotina</taxon>
        <taxon>Dothideomycetes</taxon>
        <taxon>Pleosporomycetidae</taxon>
        <taxon>Aulographales</taxon>
        <taxon>Aulographaceae</taxon>
    </lineage>
</organism>
<keyword evidence="3 10" id="KW-0328">Glycosyltransferase</keyword>
<dbReference type="EC" id="2.4.1.-" evidence="10"/>
<evidence type="ECO:0000256" key="7">
    <source>
        <dbReference type="ARBA" id="ARBA00022989"/>
    </source>
</evidence>